<dbReference type="Pfam" id="PF02899">
    <property type="entry name" value="Phage_int_SAM_1"/>
    <property type="match status" value="1"/>
</dbReference>
<dbReference type="Gene3D" id="1.10.150.130">
    <property type="match status" value="1"/>
</dbReference>
<dbReference type="InterPro" id="IPR004107">
    <property type="entry name" value="Integrase_SAM-like_N"/>
</dbReference>
<keyword evidence="1" id="KW-0229">DNA integration</keyword>
<dbReference type="PANTHER" id="PTHR34605">
    <property type="entry name" value="PHAGE_INTEGRASE DOMAIN-CONTAINING PROTEIN"/>
    <property type="match status" value="1"/>
</dbReference>
<organism evidence="7 8">
    <name type="scientific">Chromobacterium fluminis</name>
    <dbReference type="NCBI Taxonomy" id="3044269"/>
    <lineage>
        <taxon>Bacteria</taxon>
        <taxon>Pseudomonadati</taxon>
        <taxon>Pseudomonadota</taxon>
        <taxon>Betaproteobacteria</taxon>
        <taxon>Neisseriales</taxon>
        <taxon>Chromobacteriaceae</taxon>
        <taxon>Chromobacterium</taxon>
    </lineage>
</organism>
<dbReference type="Pfam" id="PF00589">
    <property type="entry name" value="Phage_integrase"/>
    <property type="match status" value="1"/>
</dbReference>
<dbReference type="InterPro" id="IPR013762">
    <property type="entry name" value="Integrase-like_cat_sf"/>
</dbReference>
<dbReference type="InterPro" id="IPR010998">
    <property type="entry name" value="Integrase_recombinase_N"/>
</dbReference>
<protein>
    <submittedName>
        <fullName evidence="7">Tyrosine-type recombinase/integrase</fullName>
    </submittedName>
</protein>
<feature type="domain" description="Tyr recombinase" evidence="5">
    <location>
        <begin position="138"/>
        <end position="333"/>
    </location>
</feature>
<name>A0ABX0L927_9NEIS</name>
<evidence type="ECO:0000259" key="6">
    <source>
        <dbReference type="PROSITE" id="PS51900"/>
    </source>
</evidence>
<dbReference type="SUPFAM" id="SSF47823">
    <property type="entry name" value="lambda integrase-like, N-terminal domain"/>
    <property type="match status" value="1"/>
</dbReference>
<sequence>MHLDDDHLNHGHDDTDCGQLADYHGIPIALQATLEAANAYLGATLADGTRRAYRSDFRIFTDWCSAYSLASTPATPDSIALFLAHQAQSGLATVTLNRRLAAIRYAHRLQSLPSPTEHALVRDTLAGILRRHGQLPKNQKEPLSDLEIALLLRACPDTLGGLRDRALIAVGFAGAFRAGELAALTLERLTFQADGHLVALLPKSKNDQHGRGFEKPIYNGSRLTPVSHLQAWLNASGIKEGPIYRVVHRSGALQPAALSADWICRRVQQLAKTVLGKDKGAIGGHSLRSGFITTAAEYGEDVARIMEVTGQKDPRTVLRYIRRANRFKGHAGRGFL</sequence>
<keyword evidence="8" id="KW-1185">Reference proteome</keyword>
<accession>A0ABX0L927</accession>
<evidence type="ECO:0000256" key="3">
    <source>
        <dbReference type="ARBA" id="ARBA00023172"/>
    </source>
</evidence>
<comment type="caution">
    <text evidence="7">The sequence shown here is derived from an EMBL/GenBank/DDBJ whole genome shotgun (WGS) entry which is preliminary data.</text>
</comment>
<reference evidence="7 8" key="1">
    <citation type="submission" date="2020-03" db="EMBL/GenBank/DDBJ databases">
        <title>Draft genome sequence of environmentally isolated cultures.</title>
        <authorList>
            <person name="Wilson H.S."/>
            <person name="De Leon M.E."/>
        </authorList>
    </citation>
    <scope>NUCLEOTIDE SEQUENCE [LARGE SCALE GENOMIC DNA]</scope>
    <source>
        <strain evidence="7 8">HSC-31F16</strain>
    </source>
</reference>
<dbReference type="InterPro" id="IPR002104">
    <property type="entry name" value="Integrase_catalytic"/>
</dbReference>
<dbReference type="PROSITE" id="PS51900">
    <property type="entry name" value="CB"/>
    <property type="match status" value="1"/>
</dbReference>
<dbReference type="PROSITE" id="PS51898">
    <property type="entry name" value="TYR_RECOMBINASE"/>
    <property type="match status" value="1"/>
</dbReference>
<dbReference type="SUPFAM" id="SSF56349">
    <property type="entry name" value="DNA breaking-rejoining enzymes"/>
    <property type="match status" value="1"/>
</dbReference>
<keyword evidence="2 4" id="KW-0238">DNA-binding</keyword>
<dbReference type="RefSeq" id="WP_166453249.1">
    <property type="nucleotide sequence ID" value="NZ_JAAOMA010000034.1"/>
</dbReference>
<feature type="domain" description="Core-binding (CB)" evidence="6">
    <location>
        <begin position="31"/>
        <end position="111"/>
    </location>
</feature>
<dbReference type="InterPro" id="IPR011010">
    <property type="entry name" value="DNA_brk_join_enz"/>
</dbReference>
<dbReference type="InterPro" id="IPR044068">
    <property type="entry name" value="CB"/>
</dbReference>
<evidence type="ECO:0000259" key="5">
    <source>
        <dbReference type="PROSITE" id="PS51898"/>
    </source>
</evidence>
<dbReference type="CDD" id="cd00799">
    <property type="entry name" value="INT_Cre_C"/>
    <property type="match status" value="1"/>
</dbReference>
<dbReference type="EMBL" id="JAAOMA010000034">
    <property type="protein sequence ID" value="NHR07441.1"/>
    <property type="molecule type" value="Genomic_DNA"/>
</dbReference>
<evidence type="ECO:0000256" key="1">
    <source>
        <dbReference type="ARBA" id="ARBA00022908"/>
    </source>
</evidence>
<dbReference type="InterPro" id="IPR052925">
    <property type="entry name" value="Phage_Integrase-like_Recomb"/>
</dbReference>
<dbReference type="Proteomes" id="UP001515641">
    <property type="component" value="Unassembled WGS sequence"/>
</dbReference>
<dbReference type="Gene3D" id="1.10.443.10">
    <property type="entry name" value="Intergrase catalytic core"/>
    <property type="match status" value="1"/>
</dbReference>
<evidence type="ECO:0000256" key="4">
    <source>
        <dbReference type="PROSITE-ProRule" id="PRU01248"/>
    </source>
</evidence>
<evidence type="ECO:0000256" key="2">
    <source>
        <dbReference type="ARBA" id="ARBA00023125"/>
    </source>
</evidence>
<proteinExistence type="predicted"/>
<gene>
    <name evidence="7" type="ORF">HA052_19810</name>
</gene>
<evidence type="ECO:0000313" key="8">
    <source>
        <dbReference type="Proteomes" id="UP001515641"/>
    </source>
</evidence>
<evidence type="ECO:0000313" key="7">
    <source>
        <dbReference type="EMBL" id="NHR07441.1"/>
    </source>
</evidence>
<dbReference type="PANTHER" id="PTHR34605:SF3">
    <property type="entry name" value="P CELL-TYPE AGGLUTINATION PROTEIN MAP4-LIKE-RELATED"/>
    <property type="match status" value="1"/>
</dbReference>
<keyword evidence="3" id="KW-0233">DNA recombination</keyword>